<evidence type="ECO:0008006" key="4">
    <source>
        <dbReference type="Google" id="ProtNLM"/>
    </source>
</evidence>
<evidence type="ECO:0000313" key="2">
    <source>
        <dbReference type="EMBL" id="AKT38758.1"/>
    </source>
</evidence>
<proteinExistence type="predicted"/>
<gene>
    <name evidence="2" type="ORF">CMC5_029040</name>
</gene>
<dbReference type="SUPFAM" id="SSF63825">
    <property type="entry name" value="YWTD domain"/>
    <property type="match status" value="1"/>
</dbReference>
<keyword evidence="3" id="KW-1185">Reference proteome</keyword>
<dbReference type="AlphaFoldDB" id="A0A0K1EDV7"/>
<protein>
    <recommendedName>
        <fullName evidence="4">DUF5050 domain-containing protein</fullName>
    </recommendedName>
</protein>
<dbReference type="EMBL" id="CP012159">
    <property type="protein sequence ID" value="AKT38758.1"/>
    <property type="molecule type" value="Genomic_DNA"/>
</dbReference>
<feature type="chain" id="PRO_5005459280" description="DUF5050 domain-containing protein" evidence="1">
    <location>
        <begin position="19"/>
        <end position="372"/>
    </location>
</feature>
<organism evidence="2 3">
    <name type="scientific">Chondromyces crocatus</name>
    <dbReference type="NCBI Taxonomy" id="52"/>
    <lineage>
        <taxon>Bacteria</taxon>
        <taxon>Pseudomonadati</taxon>
        <taxon>Myxococcota</taxon>
        <taxon>Polyangia</taxon>
        <taxon>Polyangiales</taxon>
        <taxon>Polyangiaceae</taxon>
        <taxon>Chondromyces</taxon>
    </lineage>
</organism>
<dbReference type="RefSeq" id="WP_156338583.1">
    <property type="nucleotide sequence ID" value="NZ_CP012159.1"/>
</dbReference>
<name>A0A0K1EDV7_CHOCO</name>
<dbReference type="Proteomes" id="UP000067626">
    <property type="component" value="Chromosome"/>
</dbReference>
<dbReference type="STRING" id="52.CMC5_029040"/>
<reference evidence="2 3" key="1">
    <citation type="submission" date="2015-07" db="EMBL/GenBank/DDBJ databases">
        <title>Genome analysis of myxobacterium Chondromyces crocatus Cm c5 reveals a high potential for natural compound synthesis and the genetic basis for the loss of fruiting body formation.</title>
        <authorList>
            <person name="Zaburannyi N."/>
            <person name="Bunk B."/>
            <person name="Maier J."/>
            <person name="Overmann J."/>
            <person name="Mueller R."/>
        </authorList>
    </citation>
    <scope>NUCLEOTIDE SEQUENCE [LARGE SCALE GENOMIC DNA]</scope>
    <source>
        <strain evidence="2 3">Cm c5</strain>
    </source>
</reference>
<feature type="signal peptide" evidence="1">
    <location>
        <begin position="1"/>
        <end position="18"/>
    </location>
</feature>
<evidence type="ECO:0000256" key="1">
    <source>
        <dbReference type="SAM" id="SignalP"/>
    </source>
</evidence>
<accession>A0A0K1EDV7</accession>
<sequence length="372" mass="38598">MRWITRLFIMTAALVASGCILDFGGLSDGGAGGNAGGGGGGGVAGGGGEGASADCPACTLCEGACDEQGCRALAETSGQNVSPFRLAYARSAFHASDPDAGELVRLAPGEPLQRFPVGGRPAALAANDDFLVWSTSDGGIHRCTLPACSSPATLAPPGEDTVARQIALDGDHIYWLSGPDNYDAKLLRCARNACAPETLVQGLPRPHAFVLVGDLVYWTNHTSGGDPDGSVQRANKDGTDAVTYVSGLIGPSGIAVNATHLYVTLGEPEGRIYRCELGPERCGALEEVSPRFASLPDPLRSPRSIALTDDRVWWTNDHVDTVMSCPASGCFETNDGLPDRVLRGMLRPEGILAAGGCVLWTGADGIYGTRAR</sequence>
<dbReference type="PROSITE" id="PS51257">
    <property type="entry name" value="PROKAR_LIPOPROTEIN"/>
    <property type="match status" value="1"/>
</dbReference>
<keyword evidence="1" id="KW-0732">Signal</keyword>
<dbReference type="Gene3D" id="2.120.10.30">
    <property type="entry name" value="TolB, C-terminal domain"/>
    <property type="match status" value="1"/>
</dbReference>
<evidence type="ECO:0000313" key="3">
    <source>
        <dbReference type="Proteomes" id="UP000067626"/>
    </source>
</evidence>
<dbReference type="KEGG" id="ccro:CMC5_029040"/>
<dbReference type="InterPro" id="IPR011042">
    <property type="entry name" value="6-blade_b-propeller_TolB-like"/>
</dbReference>